<dbReference type="GO" id="GO:0009986">
    <property type="term" value="C:cell surface"/>
    <property type="evidence" value="ECO:0007669"/>
    <property type="project" value="UniProtKB-ARBA"/>
</dbReference>
<accession>A0A6P7H4Q8</accession>
<keyword evidence="3 9" id="KW-0812">Transmembrane</keyword>
<dbReference type="GO" id="GO:0038023">
    <property type="term" value="F:signaling receptor activity"/>
    <property type="evidence" value="ECO:0007669"/>
    <property type="project" value="InterPro"/>
</dbReference>
<dbReference type="InterPro" id="IPR036179">
    <property type="entry name" value="Ig-like_dom_sf"/>
</dbReference>
<keyword evidence="5 9" id="KW-0472">Membrane</keyword>
<sequence length="315" mass="35723">MMWIYVMIMFLSEAWTQKSGTNESTTVNPSTSTSSVKVYVLRNETFKLGSDVNLTCSSKTWNETLFVIWTLKLKSKECKISFSDGRSQDHCMDGKSLRNTSNAQSYLHIKNFSTDDVGLYECESVYRGGNENHKITVAITVPPYIYAWVECKENKMVAVCKAEKGNPAANISWSHTGSSMLPDTRQLASEGFYTVESRLELSKDTDTKNLSCAIRHPYWNEERILSPQCSAGQISTDYNAYLHWLHTSVAVVIIMFLAAISFFAQKKLRLLRKCQQQDISPSKSPQTEDVEDVEPYASYVQRVNSIYNTSSDMFT</sequence>
<dbReference type="OrthoDB" id="8915654at2759"/>
<dbReference type="Gene3D" id="2.60.40.10">
    <property type="entry name" value="Immunoglobulins"/>
    <property type="match status" value="2"/>
</dbReference>
<feature type="chain" id="PRO_5028036843" evidence="10">
    <location>
        <begin position="17"/>
        <end position="315"/>
    </location>
</feature>
<evidence type="ECO:0000256" key="4">
    <source>
        <dbReference type="ARBA" id="ARBA00022989"/>
    </source>
</evidence>
<evidence type="ECO:0000256" key="3">
    <source>
        <dbReference type="ARBA" id="ARBA00022692"/>
    </source>
</evidence>
<evidence type="ECO:0000259" key="11">
    <source>
        <dbReference type="PROSITE" id="PS50835"/>
    </source>
</evidence>
<evidence type="ECO:0000313" key="12">
    <source>
        <dbReference type="Proteomes" id="UP000515145"/>
    </source>
</evidence>
<dbReference type="AlphaFoldDB" id="A0A6P7H4Q8"/>
<keyword evidence="4 9" id="KW-1133">Transmembrane helix</keyword>
<dbReference type="InterPro" id="IPR040012">
    <property type="entry name" value="CD200R"/>
</dbReference>
<organism evidence="12 13">
    <name type="scientific">Parambassis ranga</name>
    <name type="common">Indian glassy fish</name>
    <dbReference type="NCBI Taxonomy" id="210632"/>
    <lineage>
        <taxon>Eukaryota</taxon>
        <taxon>Metazoa</taxon>
        <taxon>Chordata</taxon>
        <taxon>Craniata</taxon>
        <taxon>Vertebrata</taxon>
        <taxon>Euteleostomi</taxon>
        <taxon>Actinopterygii</taxon>
        <taxon>Neopterygii</taxon>
        <taxon>Teleostei</taxon>
        <taxon>Neoteleostei</taxon>
        <taxon>Acanthomorphata</taxon>
        <taxon>Ovalentaria</taxon>
        <taxon>Ambassidae</taxon>
        <taxon>Parambassis</taxon>
    </lineage>
</organism>
<evidence type="ECO:0000256" key="1">
    <source>
        <dbReference type="ARBA" id="ARBA00004167"/>
    </source>
</evidence>
<dbReference type="InterPro" id="IPR007110">
    <property type="entry name" value="Ig-like_dom"/>
</dbReference>
<evidence type="ECO:0000256" key="9">
    <source>
        <dbReference type="SAM" id="Phobius"/>
    </source>
</evidence>
<dbReference type="PANTHER" id="PTHR21462:SF2">
    <property type="entry name" value="CELL SURFACE GLYCOPROTEIN CD200 RECEPTOR 2"/>
    <property type="match status" value="1"/>
</dbReference>
<proteinExistence type="inferred from homology"/>
<protein>
    <submittedName>
        <fullName evidence="13">Cell surface glycoprotein CD200 receptor 1-A isoform X1</fullName>
    </submittedName>
</protein>
<keyword evidence="12" id="KW-1185">Reference proteome</keyword>
<feature type="domain" description="Ig-like" evidence="11">
    <location>
        <begin position="143"/>
        <end position="226"/>
    </location>
</feature>
<keyword evidence="8" id="KW-0325">Glycoprotein</keyword>
<keyword evidence="6" id="KW-1015">Disulfide bond</keyword>
<evidence type="ECO:0000256" key="8">
    <source>
        <dbReference type="ARBA" id="ARBA00023180"/>
    </source>
</evidence>
<dbReference type="GO" id="GO:0150077">
    <property type="term" value="P:regulation of neuroinflammatory response"/>
    <property type="evidence" value="ECO:0007669"/>
    <property type="project" value="InterPro"/>
</dbReference>
<dbReference type="SUPFAM" id="SSF48726">
    <property type="entry name" value="Immunoglobulin"/>
    <property type="match status" value="2"/>
</dbReference>
<dbReference type="GeneID" id="114426274"/>
<evidence type="ECO:0000256" key="7">
    <source>
        <dbReference type="ARBA" id="ARBA00023170"/>
    </source>
</evidence>
<dbReference type="InterPro" id="IPR013162">
    <property type="entry name" value="CD80_C2-set"/>
</dbReference>
<dbReference type="Pfam" id="PF08205">
    <property type="entry name" value="C2-set_2"/>
    <property type="match status" value="1"/>
</dbReference>
<feature type="transmembrane region" description="Helical" evidence="9">
    <location>
        <begin position="241"/>
        <end position="263"/>
    </location>
</feature>
<feature type="signal peptide" evidence="10">
    <location>
        <begin position="1"/>
        <end position="16"/>
    </location>
</feature>
<keyword evidence="10" id="KW-0732">Signal</keyword>
<reference evidence="13" key="1">
    <citation type="submission" date="2025-08" db="UniProtKB">
        <authorList>
            <consortium name="RefSeq"/>
        </authorList>
    </citation>
    <scope>IDENTIFICATION</scope>
</reference>
<evidence type="ECO:0000313" key="13">
    <source>
        <dbReference type="RefSeq" id="XP_028249368.1"/>
    </source>
</evidence>
<feature type="domain" description="Ig-like" evidence="11">
    <location>
        <begin position="29"/>
        <end position="140"/>
    </location>
</feature>
<evidence type="ECO:0000256" key="5">
    <source>
        <dbReference type="ARBA" id="ARBA00023136"/>
    </source>
</evidence>
<gene>
    <name evidence="13" type="primary">si:ch211-214p13.9</name>
</gene>
<evidence type="ECO:0000256" key="10">
    <source>
        <dbReference type="SAM" id="SignalP"/>
    </source>
</evidence>
<dbReference type="PANTHER" id="PTHR21462">
    <property type="entry name" value="CELL SURFACE GLYCOPROTEIN OX2 RECEPTOR PRECURSOR"/>
    <property type="match status" value="1"/>
</dbReference>
<evidence type="ECO:0000256" key="2">
    <source>
        <dbReference type="ARBA" id="ARBA00008215"/>
    </source>
</evidence>
<keyword evidence="7 13" id="KW-0675">Receptor</keyword>
<dbReference type="Pfam" id="PF07686">
    <property type="entry name" value="V-set"/>
    <property type="match status" value="1"/>
</dbReference>
<evidence type="ECO:0000256" key="6">
    <source>
        <dbReference type="ARBA" id="ARBA00023157"/>
    </source>
</evidence>
<dbReference type="Proteomes" id="UP000515145">
    <property type="component" value="Chromosome 21"/>
</dbReference>
<dbReference type="InterPro" id="IPR013783">
    <property type="entry name" value="Ig-like_fold"/>
</dbReference>
<dbReference type="InterPro" id="IPR013106">
    <property type="entry name" value="Ig_V-set"/>
</dbReference>
<dbReference type="RefSeq" id="XP_028249368.1">
    <property type="nucleotide sequence ID" value="XM_028393567.1"/>
</dbReference>
<dbReference type="InterPro" id="IPR003599">
    <property type="entry name" value="Ig_sub"/>
</dbReference>
<comment type="similarity">
    <text evidence="2">Belongs to the CD200R family.</text>
</comment>
<comment type="subcellular location">
    <subcellularLocation>
        <location evidence="1">Membrane</location>
        <topology evidence="1">Single-pass membrane protein</topology>
    </subcellularLocation>
</comment>
<dbReference type="InParanoid" id="A0A6P7H4Q8"/>
<dbReference type="GO" id="GO:0016020">
    <property type="term" value="C:membrane"/>
    <property type="evidence" value="ECO:0007669"/>
    <property type="project" value="UniProtKB-SubCell"/>
</dbReference>
<name>A0A6P7H4Q8_9TELE</name>
<dbReference type="PROSITE" id="PS50835">
    <property type="entry name" value="IG_LIKE"/>
    <property type="match status" value="2"/>
</dbReference>
<dbReference type="SMART" id="SM00409">
    <property type="entry name" value="IG"/>
    <property type="match status" value="1"/>
</dbReference>